<feature type="chain" id="PRO_5004000266" evidence="7">
    <location>
        <begin position="24"/>
        <end position="292"/>
    </location>
</feature>
<dbReference type="InterPro" id="IPR013783">
    <property type="entry name" value="Ig-like_fold"/>
</dbReference>
<dbReference type="Pfam" id="PF22705">
    <property type="entry name" value="C2-set_3"/>
    <property type="match status" value="1"/>
</dbReference>
<dbReference type="PROSITE" id="PS50835">
    <property type="entry name" value="IG_LIKE"/>
    <property type="match status" value="1"/>
</dbReference>
<evidence type="ECO:0000256" key="4">
    <source>
        <dbReference type="ARBA" id="ARBA00022989"/>
    </source>
</evidence>
<dbReference type="InterPro" id="IPR036179">
    <property type="entry name" value="Ig-like_dom_sf"/>
</dbReference>
<keyword evidence="3 7" id="KW-0732">Signal</keyword>
<dbReference type="SUPFAM" id="SSF48726">
    <property type="entry name" value="Immunoglobulin"/>
    <property type="match status" value="1"/>
</dbReference>
<keyword evidence="2" id="KW-0812">Transmembrane</keyword>
<dbReference type="Proteomes" id="UP000011518">
    <property type="component" value="Unassembled WGS sequence"/>
</dbReference>
<dbReference type="PANTHER" id="PTHR24100">
    <property type="entry name" value="BUTYROPHILIN"/>
    <property type="match status" value="1"/>
</dbReference>
<dbReference type="GO" id="GO:0009897">
    <property type="term" value="C:external side of plasma membrane"/>
    <property type="evidence" value="ECO:0007669"/>
    <property type="project" value="TreeGrafter"/>
</dbReference>
<keyword evidence="10" id="KW-1185">Reference proteome</keyword>
<organism evidence="9 10">
    <name type="scientific">Tupaia chinensis</name>
    <name type="common">Chinese tree shrew</name>
    <name type="synonym">Tupaia belangeri chinensis</name>
    <dbReference type="NCBI Taxonomy" id="246437"/>
    <lineage>
        <taxon>Eukaryota</taxon>
        <taxon>Metazoa</taxon>
        <taxon>Chordata</taxon>
        <taxon>Craniata</taxon>
        <taxon>Vertebrata</taxon>
        <taxon>Euteleostomi</taxon>
        <taxon>Mammalia</taxon>
        <taxon>Eutheria</taxon>
        <taxon>Euarchontoglires</taxon>
        <taxon>Scandentia</taxon>
        <taxon>Tupaiidae</taxon>
        <taxon>Tupaia</taxon>
    </lineage>
</organism>
<evidence type="ECO:0000256" key="3">
    <source>
        <dbReference type="ARBA" id="ARBA00022729"/>
    </source>
</evidence>
<dbReference type="EMBL" id="KB320629">
    <property type="protein sequence ID" value="ELW67061.1"/>
    <property type="molecule type" value="Genomic_DNA"/>
</dbReference>
<dbReference type="PANTHER" id="PTHR24100:SF139">
    <property type="entry name" value="BUTYROPHILIN SUBFAMILY 2 MEMBER A2"/>
    <property type="match status" value="1"/>
</dbReference>
<comment type="subcellular location">
    <subcellularLocation>
        <location evidence="1">Membrane</location>
    </subcellularLocation>
</comment>
<evidence type="ECO:0000256" key="7">
    <source>
        <dbReference type="SAM" id="SignalP"/>
    </source>
</evidence>
<proteinExistence type="predicted"/>
<dbReference type="GO" id="GO:0001817">
    <property type="term" value="P:regulation of cytokine production"/>
    <property type="evidence" value="ECO:0007669"/>
    <property type="project" value="TreeGrafter"/>
</dbReference>
<dbReference type="InterPro" id="IPR003599">
    <property type="entry name" value="Ig_sub"/>
</dbReference>
<reference evidence="10" key="1">
    <citation type="submission" date="2012-07" db="EMBL/GenBank/DDBJ databases">
        <title>Genome of the Chinese tree shrew, a rising model animal genetically related to primates.</title>
        <authorList>
            <person name="Zhang G."/>
            <person name="Fan Y."/>
            <person name="Yao Y."/>
            <person name="Huang Z."/>
        </authorList>
    </citation>
    <scope>NUCLEOTIDE SEQUENCE [LARGE SCALE GENOMIC DNA]</scope>
</reference>
<evidence type="ECO:0000259" key="8">
    <source>
        <dbReference type="PROSITE" id="PS50835"/>
    </source>
</evidence>
<evidence type="ECO:0000313" key="9">
    <source>
        <dbReference type="EMBL" id="ELW67061.1"/>
    </source>
</evidence>
<gene>
    <name evidence="9" type="ORF">TREES_T100020414</name>
</gene>
<evidence type="ECO:0000256" key="1">
    <source>
        <dbReference type="ARBA" id="ARBA00004370"/>
    </source>
</evidence>
<feature type="signal peptide" evidence="7">
    <location>
        <begin position="1"/>
        <end position="23"/>
    </location>
</feature>
<sequence length="292" mass="33153">MESATSSLLGYLVTMLLLKLVLTSEQFTVRSSKSHQVVMVGKEAEFSCQLSPPQSAQRMKVGWFRDHHSQLVYLYEEGKEHSGESSQDYMNRTVFLKDALGEGKVTLRIYNVSVFDGGQYHCFFKADDAYEEAIMDLRVAALGSEIQINIEVPKTGGFIVECNSGGWFPQAQMEWKDIRGNVIPHLLKSSSQDRAGLLYLKMSVLLENNTHGPVTCCFYNPVNDQEKRASIVIPVAQNIRRVFLKKLLKCLSFLKDILKLLFECLPFLIYIGIFPVYLQFRNGAFDNSPREL</sequence>
<evidence type="ECO:0000313" key="10">
    <source>
        <dbReference type="Proteomes" id="UP000011518"/>
    </source>
</evidence>
<dbReference type="FunFam" id="2.60.40.10:FF:000088">
    <property type="entry name" value="Butyrophilin subfamily 1 member A1"/>
    <property type="match status" value="1"/>
</dbReference>
<reference evidence="10" key="2">
    <citation type="journal article" date="2013" name="Nat. Commun.">
        <title>Genome of the Chinese tree shrew.</title>
        <authorList>
            <person name="Fan Y."/>
            <person name="Huang Z.Y."/>
            <person name="Cao C.C."/>
            <person name="Chen C.S."/>
            <person name="Chen Y.X."/>
            <person name="Fan D.D."/>
            <person name="He J."/>
            <person name="Hou H.L."/>
            <person name="Hu L."/>
            <person name="Hu X.T."/>
            <person name="Jiang X.T."/>
            <person name="Lai R."/>
            <person name="Lang Y.S."/>
            <person name="Liang B."/>
            <person name="Liao S.G."/>
            <person name="Mu D."/>
            <person name="Ma Y.Y."/>
            <person name="Niu Y.Y."/>
            <person name="Sun X.Q."/>
            <person name="Xia J.Q."/>
            <person name="Xiao J."/>
            <person name="Xiong Z.Q."/>
            <person name="Xu L."/>
            <person name="Yang L."/>
            <person name="Zhang Y."/>
            <person name="Zhao W."/>
            <person name="Zhao X.D."/>
            <person name="Zheng Y.T."/>
            <person name="Zhou J.M."/>
            <person name="Zhu Y.B."/>
            <person name="Zhang G.J."/>
            <person name="Wang J."/>
            <person name="Yao Y.G."/>
        </authorList>
    </citation>
    <scope>NUCLEOTIDE SEQUENCE [LARGE SCALE GENOMIC DNA]</scope>
</reference>
<dbReference type="InterPro" id="IPR013106">
    <property type="entry name" value="Ig_V-set"/>
</dbReference>
<dbReference type="GO" id="GO:0050852">
    <property type="term" value="P:T cell receptor signaling pathway"/>
    <property type="evidence" value="ECO:0007669"/>
    <property type="project" value="TreeGrafter"/>
</dbReference>
<evidence type="ECO:0000256" key="2">
    <source>
        <dbReference type="ARBA" id="ARBA00022692"/>
    </source>
</evidence>
<dbReference type="eggNOG" id="ENOG502TCM6">
    <property type="taxonomic scope" value="Eukaryota"/>
</dbReference>
<dbReference type="AlphaFoldDB" id="L9KW87"/>
<dbReference type="FunFam" id="2.60.40.10:FF:000208">
    <property type="entry name" value="Butyrophilin subfamily 1 member A1"/>
    <property type="match status" value="1"/>
</dbReference>
<evidence type="ECO:0000256" key="5">
    <source>
        <dbReference type="ARBA" id="ARBA00023136"/>
    </source>
</evidence>
<dbReference type="Pfam" id="PF07686">
    <property type="entry name" value="V-set"/>
    <property type="match status" value="1"/>
</dbReference>
<dbReference type="InParanoid" id="L9KW87"/>
<accession>L9KW87</accession>
<dbReference type="Gene3D" id="2.60.40.10">
    <property type="entry name" value="Immunoglobulins"/>
    <property type="match status" value="2"/>
</dbReference>
<dbReference type="InterPro" id="IPR053896">
    <property type="entry name" value="BTN3A2-like_Ig-C"/>
</dbReference>
<dbReference type="InterPro" id="IPR007110">
    <property type="entry name" value="Ig-like_dom"/>
</dbReference>
<protein>
    <submittedName>
        <fullName evidence="9">Selection and upkeep of intraepithelial T-cells protein 7</fullName>
    </submittedName>
</protein>
<keyword evidence="4" id="KW-1133">Transmembrane helix</keyword>
<keyword evidence="6" id="KW-0393">Immunoglobulin domain</keyword>
<dbReference type="SMART" id="SM00409">
    <property type="entry name" value="IG"/>
    <property type="match status" value="1"/>
</dbReference>
<keyword evidence="5" id="KW-0472">Membrane</keyword>
<name>L9KW87_TUPCH</name>
<dbReference type="GO" id="GO:0005102">
    <property type="term" value="F:signaling receptor binding"/>
    <property type="evidence" value="ECO:0007669"/>
    <property type="project" value="TreeGrafter"/>
</dbReference>
<feature type="domain" description="Ig-like" evidence="8">
    <location>
        <begin position="25"/>
        <end position="122"/>
    </location>
</feature>
<evidence type="ECO:0000256" key="6">
    <source>
        <dbReference type="ARBA" id="ARBA00023319"/>
    </source>
</evidence>
<dbReference type="InterPro" id="IPR050504">
    <property type="entry name" value="IgSF_BTN/MOG"/>
</dbReference>
<dbReference type="SMART" id="SM00406">
    <property type="entry name" value="IGv"/>
    <property type="match status" value="1"/>
</dbReference>